<comment type="caution">
    <text evidence="2">The sequence shown here is derived from an EMBL/GenBank/DDBJ whole genome shotgun (WGS) entry which is preliminary data.</text>
</comment>
<evidence type="ECO:0000313" key="3">
    <source>
        <dbReference type="Proteomes" id="UP000003277"/>
    </source>
</evidence>
<dbReference type="HOGENOM" id="CLU_1238593_0_0_9"/>
<dbReference type="Proteomes" id="UP000003277">
    <property type="component" value="Unassembled WGS sequence"/>
</dbReference>
<sequence length="223" mass="25000">MISKKLSLILLAVVFVIEGVSLFWIRGDYRSTMMDGAEYEVPAAIDFKGDFYGRNYLPIYIPLTEAPWKGTATPEKGEEIYLSFDKNGEGLLEITGASDRKPGGMYIITRVVSASDGLVHFRFPADRMYMLPEQLKKLSVVELSERVQLKDKSGKKTETRMKNDLTALIHIKDGRVVISKVLANGSPVEQTYTTVGKNLSVKYARSGKEKDAYSVGRDMEEKQ</sequence>
<dbReference type="EMBL" id="ADLT01000049">
    <property type="protein sequence ID" value="EHO62582.1"/>
    <property type="molecule type" value="Genomic_DNA"/>
</dbReference>
<gene>
    <name evidence="2" type="ORF">HMPREF9453_01447</name>
</gene>
<name>H1D1F9_9FIRM</name>
<keyword evidence="1" id="KW-0812">Transmembrane</keyword>
<dbReference type="AlphaFoldDB" id="H1D1F9"/>
<keyword evidence="3" id="KW-1185">Reference proteome</keyword>
<accession>H1D1F9</accession>
<evidence type="ECO:0000256" key="1">
    <source>
        <dbReference type="SAM" id="Phobius"/>
    </source>
</evidence>
<dbReference type="PATRIC" id="fig|742743.3.peg.1472"/>
<proteinExistence type="predicted"/>
<dbReference type="RefSeq" id="WP_008859941.1">
    <property type="nucleotide sequence ID" value="NZ_JH591188.1"/>
</dbReference>
<dbReference type="eggNOG" id="ENOG5033TJA">
    <property type="taxonomic scope" value="Bacteria"/>
</dbReference>
<protein>
    <submittedName>
        <fullName evidence="2">Uncharacterized protein</fullName>
    </submittedName>
</protein>
<evidence type="ECO:0000313" key="2">
    <source>
        <dbReference type="EMBL" id="EHO62582.1"/>
    </source>
</evidence>
<dbReference type="STRING" id="742743.HMPREF9453_01447"/>
<reference evidence="2 3" key="1">
    <citation type="submission" date="2011-11" db="EMBL/GenBank/DDBJ databases">
        <title>The Genome Sequence of Dialister succinatiphilus YIT 11850.</title>
        <authorList>
            <consortium name="The Broad Institute Genome Sequencing Platform"/>
            <person name="Earl A."/>
            <person name="Ward D."/>
            <person name="Feldgarden M."/>
            <person name="Gevers D."/>
            <person name="Morotomi M."/>
            <person name="Young S.K."/>
            <person name="Zeng Q."/>
            <person name="Gargeya S."/>
            <person name="Fitzgerald M."/>
            <person name="Haas B."/>
            <person name="Abouelleil A."/>
            <person name="Alvarado L."/>
            <person name="Arachchi H.M."/>
            <person name="Berlin A."/>
            <person name="Brown A."/>
            <person name="Chapman S.B."/>
            <person name="Dunbar C."/>
            <person name="Gearin G."/>
            <person name="Goldberg J."/>
            <person name="Griggs A."/>
            <person name="Gujja S."/>
            <person name="Heiman D."/>
            <person name="Howarth C."/>
            <person name="Lui A."/>
            <person name="MacDonald P.J.P."/>
            <person name="Montmayeur A."/>
            <person name="Murphy C."/>
            <person name="Neiman D."/>
            <person name="Pearson M."/>
            <person name="Priest M."/>
            <person name="Roberts A."/>
            <person name="Saif S."/>
            <person name="Shea T."/>
            <person name="Sisk P."/>
            <person name="Stolte C."/>
            <person name="Sykes S."/>
            <person name="Wortman J."/>
            <person name="Nusbaum C."/>
            <person name="Birren B."/>
        </authorList>
    </citation>
    <scope>NUCLEOTIDE SEQUENCE [LARGE SCALE GENOMIC DNA]</scope>
    <source>
        <strain evidence="2 3">YIT 11850</strain>
    </source>
</reference>
<keyword evidence="1" id="KW-0472">Membrane</keyword>
<feature type="transmembrane region" description="Helical" evidence="1">
    <location>
        <begin position="6"/>
        <end position="25"/>
    </location>
</feature>
<organism evidence="2 3">
    <name type="scientific">Dialister succinatiphilus YIT 11850</name>
    <dbReference type="NCBI Taxonomy" id="742743"/>
    <lineage>
        <taxon>Bacteria</taxon>
        <taxon>Bacillati</taxon>
        <taxon>Bacillota</taxon>
        <taxon>Negativicutes</taxon>
        <taxon>Veillonellales</taxon>
        <taxon>Veillonellaceae</taxon>
        <taxon>Dialister</taxon>
    </lineage>
</organism>
<keyword evidence="1" id="KW-1133">Transmembrane helix</keyword>